<feature type="region of interest" description="Disordered" evidence="6">
    <location>
        <begin position="402"/>
        <end position="429"/>
    </location>
</feature>
<evidence type="ECO:0000256" key="5">
    <source>
        <dbReference type="RuleBase" id="RU365093"/>
    </source>
</evidence>
<evidence type="ECO:0000313" key="7">
    <source>
        <dbReference type="EMBL" id="NHO32128.1"/>
    </source>
</evidence>
<reference evidence="7 8" key="1">
    <citation type="journal article" date="2020" name="Int. J. Syst. Evol. Microbiol.">
        <title>Novel acetic acid bacteria from cider fermentations: Acetobacter conturbans sp. nov. and Acetobacter fallax sp. nov.</title>
        <authorList>
            <person name="Sombolestani A.S."/>
            <person name="Cleenwerck I."/>
            <person name="Cnockaert M."/>
            <person name="Borremans W."/>
            <person name="Wieme A.D."/>
            <person name="De Vuyst L."/>
            <person name="Vandamme P."/>
        </authorList>
    </citation>
    <scope>NUCLEOTIDE SEQUENCE [LARGE SCALE GENOMIC DNA]</scope>
    <source>
        <strain evidence="7 8">LMG 1637</strain>
    </source>
</reference>
<protein>
    <recommendedName>
        <fullName evidence="5">Membrane fusion protein (MFP) family protein</fullName>
    </recommendedName>
</protein>
<keyword evidence="3 5" id="KW-1133">Transmembrane helix</keyword>
<feature type="compositionally biased region" description="Low complexity" evidence="6">
    <location>
        <begin position="403"/>
        <end position="422"/>
    </location>
</feature>
<comment type="caution">
    <text evidence="7">The sequence shown here is derived from an EMBL/GenBank/DDBJ whole genome shotgun (WGS) entry which is preliminary data.</text>
</comment>
<comment type="similarity">
    <text evidence="5">Belongs to the membrane fusion protein (MFP) (TC 8.A.1) family.</text>
</comment>
<dbReference type="PRINTS" id="PR01490">
    <property type="entry name" value="RTXTOXIND"/>
</dbReference>
<dbReference type="PANTHER" id="PTHR30386">
    <property type="entry name" value="MEMBRANE FUSION SUBUNIT OF EMRAB-TOLC MULTIDRUG EFFLUX PUMP"/>
    <property type="match status" value="1"/>
</dbReference>
<name>A0ABX0KB99_9PROT</name>
<feature type="transmembrane region" description="Helical" evidence="5">
    <location>
        <begin position="61"/>
        <end position="82"/>
    </location>
</feature>
<evidence type="ECO:0000256" key="2">
    <source>
        <dbReference type="ARBA" id="ARBA00022692"/>
    </source>
</evidence>
<feature type="region of interest" description="Disordered" evidence="6">
    <location>
        <begin position="1"/>
        <end position="29"/>
    </location>
</feature>
<dbReference type="RefSeq" id="WP_173576662.1">
    <property type="nucleotide sequence ID" value="NZ_WOSW01000007.1"/>
</dbReference>
<gene>
    <name evidence="7" type="ORF">GOB84_06030</name>
</gene>
<keyword evidence="8" id="KW-1185">Reference proteome</keyword>
<evidence type="ECO:0000256" key="1">
    <source>
        <dbReference type="ARBA" id="ARBA00004167"/>
    </source>
</evidence>
<dbReference type="PANTHER" id="PTHR30386:SF26">
    <property type="entry name" value="TRANSPORT PROTEIN COMB"/>
    <property type="match status" value="1"/>
</dbReference>
<dbReference type="NCBIfam" id="TIGR01843">
    <property type="entry name" value="type_I_hlyD"/>
    <property type="match status" value="1"/>
</dbReference>
<keyword evidence="5" id="KW-1003">Cell membrane</keyword>
<dbReference type="Gene3D" id="2.40.30.170">
    <property type="match status" value="1"/>
</dbReference>
<evidence type="ECO:0000256" key="3">
    <source>
        <dbReference type="ARBA" id="ARBA00022989"/>
    </source>
</evidence>
<dbReference type="InterPro" id="IPR010129">
    <property type="entry name" value="T1SS_HlyD"/>
</dbReference>
<keyword evidence="4 5" id="KW-0472">Membrane</keyword>
<comment type="subcellular location">
    <subcellularLocation>
        <location evidence="5">Cell inner membrane</location>
        <topology evidence="5">Single-pass membrane protein</topology>
    </subcellularLocation>
    <subcellularLocation>
        <location evidence="1">Membrane</location>
        <topology evidence="1">Single-pass membrane protein</topology>
    </subcellularLocation>
</comment>
<keyword evidence="5" id="KW-0997">Cell inner membrane</keyword>
<dbReference type="Proteomes" id="UP000615326">
    <property type="component" value="Unassembled WGS sequence"/>
</dbReference>
<evidence type="ECO:0000256" key="4">
    <source>
        <dbReference type="ARBA" id="ARBA00023136"/>
    </source>
</evidence>
<accession>A0ABX0KB99</accession>
<dbReference type="EMBL" id="WOSW01000007">
    <property type="protein sequence ID" value="NHO32128.1"/>
    <property type="molecule type" value="Genomic_DNA"/>
</dbReference>
<organism evidence="7 8">
    <name type="scientific">Acetobacter fallax</name>
    <dbReference type="NCBI Taxonomy" id="1737473"/>
    <lineage>
        <taxon>Bacteria</taxon>
        <taxon>Pseudomonadati</taxon>
        <taxon>Pseudomonadota</taxon>
        <taxon>Alphaproteobacteria</taxon>
        <taxon>Acetobacterales</taxon>
        <taxon>Acetobacteraceae</taxon>
        <taxon>Acetobacter</taxon>
    </lineage>
</organism>
<sequence length="488" mass="52641">MTAQDVVPADGGENDETQKPRDFLPQAGDPFAPGDLPPALLEFHSPSAALVNLPPTPAAQYIVWLIGALTTASVVVMAVFPLDRVVSTPGKIVSTQQTLVVQPLETSLIRSIDVHEGDFVHKGQVLAHLDPTINDADISNMLTLSQSYGAEVDRLMAEAQGRDYTPDETDPASVQQAATFLRRKAEFDAKISGYQEQIGAQTSDLQGYEANAAMYAARAKVAKDVHNMRMRLQADQVGSRLSTLGAQNDLMEVERSEISAQQQAASSRSKLRALAAERQGYIETWKAQIYHDLSEAQRRQSEAQSSYQKAKLRKSMTMLKTGEDAIVLTIAKLSTGSVITTGSELMTLVPVGSGLEVEASLRGADAGFVRLGDKALLKFATFPYSQYGGAEATVREISADSFGAQGKPSSAAGAPAGQSPEQTSPTGDGTFYRVRLRVDRYTLHGVPPFFHPQPGMPVTADIQVGKRTIMQFMLNSIMPLVTDGMREP</sequence>
<evidence type="ECO:0000256" key="6">
    <source>
        <dbReference type="SAM" id="MobiDB-lite"/>
    </source>
</evidence>
<keyword evidence="5" id="KW-0813">Transport</keyword>
<proteinExistence type="inferred from homology"/>
<keyword evidence="2 5" id="KW-0812">Transmembrane</keyword>
<evidence type="ECO:0000313" key="8">
    <source>
        <dbReference type="Proteomes" id="UP000615326"/>
    </source>
</evidence>
<dbReference type="InterPro" id="IPR050739">
    <property type="entry name" value="MFP"/>
</dbReference>